<evidence type="ECO:0000259" key="10">
    <source>
        <dbReference type="PROSITE" id="PS50287"/>
    </source>
</evidence>
<sequence>SREPVLSILSPCIGIVLVKHQDRWGLVCSHSWNVKEASVVCKQLNCGTAFGAPKAFPKNQYPPELSTFPGLHGVSCRGNESSLRNCNLGEWSWKDCSDDWFNSIVCSTVILAKGNSPCAGFPGQLVASKDLVMTCNFRSKEATVLCRELGCGSALQPSTDLHLREDLGNTSRAVTCQGTEPTLLNCFFLQRHLGLCNPDSDPQVICSGHREVRLAGGEHPCAGRLEVRRGLEWGTVCQSDLDLATAHVVCRELRCGAAVSVPGGACFGQGPGPLWTQETFRCRGNESLLFHCPRGPARMEPCSHRQEAAIRCSGELVNGSSRCEGRVELQVGESWGPLCAVHWDLADAHVLCRQLGCGPALATVGGESFGAGDGPAWTDAFHCAGTEPHLWNCPRSSLGAAACQPNHVATAVCSGECRPRMGAVDGGGPSTLSSCRVMAPAAISGCRMVKIIVTLLNSS</sequence>
<keyword evidence="3" id="KW-0732">Signal</keyword>
<evidence type="ECO:0000313" key="12">
    <source>
        <dbReference type="Proteomes" id="UP000002279"/>
    </source>
</evidence>
<keyword evidence="5" id="KW-1133">Transmembrane helix</keyword>
<reference evidence="11 12" key="1">
    <citation type="journal article" date="2008" name="Nature">
        <title>Genome analysis of the platypus reveals unique signatures of evolution.</title>
        <authorList>
            <person name="Warren W.C."/>
            <person name="Hillier L.W."/>
            <person name="Marshall Graves J.A."/>
            <person name="Birney E."/>
            <person name="Ponting C.P."/>
            <person name="Grutzner F."/>
            <person name="Belov K."/>
            <person name="Miller W."/>
            <person name="Clarke L."/>
            <person name="Chinwalla A.T."/>
            <person name="Yang S.P."/>
            <person name="Heger A."/>
            <person name="Locke D.P."/>
            <person name="Miethke P."/>
            <person name="Waters P.D."/>
            <person name="Veyrunes F."/>
            <person name="Fulton L."/>
            <person name="Fulton B."/>
            <person name="Graves T."/>
            <person name="Wallis J."/>
            <person name="Puente X.S."/>
            <person name="Lopez-Otin C."/>
            <person name="Ordonez G.R."/>
            <person name="Eichler E.E."/>
            <person name="Chen L."/>
            <person name="Cheng Z."/>
            <person name="Deakin J.E."/>
            <person name="Alsop A."/>
            <person name="Thompson K."/>
            <person name="Kirby P."/>
            <person name="Papenfuss A.T."/>
            <person name="Wakefield M.J."/>
            <person name="Olender T."/>
            <person name="Lancet D."/>
            <person name="Huttley G.A."/>
            <person name="Smit A.F."/>
            <person name="Pask A."/>
            <person name="Temple-Smith P."/>
            <person name="Batzer M.A."/>
            <person name="Walker J.A."/>
            <person name="Konkel M.K."/>
            <person name="Harris R.S."/>
            <person name="Whittington C.M."/>
            <person name="Wong E.S."/>
            <person name="Gemmell N.J."/>
            <person name="Buschiazzo E."/>
            <person name="Vargas Jentzsch I.M."/>
            <person name="Merkel A."/>
            <person name="Schmitz J."/>
            <person name="Zemann A."/>
            <person name="Churakov G."/>
            <person name="Kriegs J.O."/>
            <person name="Brosius J."/>
            <person name="Murchison E.P."/>
            <person name="Sachidanandam R."/>
            <person name="Smith C."/>
            <person name="Hannon G.J."/>
            <person name="Tsend-Ayush E."/>
            <person name="McMillan D."/>
            <person name="Attenborough R."/>
            <person name="Rens W."/>
            <person name="Ferguson-Smith M."/>
            <person name="Lefevre C.M."/>
            <person name="Sharp J.A."/>
            <person name="Nicholas K.R."/>
            <person name="Ray D.A."/>
            <person name="Kube M."/>
            <person name="Reinhardt R."/>
            <person name="Pringle T.H."/>
            <person name="Taylor J."/>
            <person name="Jones R.C."/>
            <person name="Nixon B."/>
            <person name="Dacheux J.L."/>
            <person name="Niwa H."/>
            <person name="Sekita Y."/>
            <person name="Huang X."/>
            <person name="Stark A."/>
            <person name="Kheradpour P."/>
            <person name="Kellis M."/>
            <person name="Flicek P."/>
            <person name="Chen Y."/>
            <person name="Webber C."/>
            <person name="Hardison R."/>
            <person name="Nelson J."/>
            <person name="Hallsworth-Pepin K."/>
            <person name="Delehaunty K."/>
            <person name="Markovic C."/>
            <person name="Minx P."/>
            <person name="Feng Y."/>
            <person name="Kremitzki C."/>
            <person name="Mitreva M."/>
            <person name="Glasscock J."/>
            <person name="Wylie T."/>
            <person name="Wohldmann P."/>
            <person name="Thiru P."/>
            <person name="Nhan M.N."/>
            <person name="Pohl C.S."/>
            <person name="Smith S.M."/>
            <person name="Hou S."/>
            <person name="Nefedov M."/>
            <person name="de Jong P.J."/>
            <person name="Renfree M.B."/>
            <person name="Mardis E.R."/>
            <person name="Wilson R.K."/>
        </authorList>
    </citation>
    <scope>NUCLEOTIDE SEQUENCE [LARGE SCALE GENOMIC DNA]</scope>
    <source>
        <strain evidence="11 12">Glennie</strain>
    </source>
</reference>
<feature type="disulfide bond" evidence="9">
    <location>
        <begin position="383"/>
        <end position="393"/>
    </location>
</feature>
<dbReference type="OMA" id="FWRISAL"/>
<dbReference type="SUPFAM" id="SSF56487">
    <property type="entry name" value="SRCR-like"/>
    <property type="match status" value="4"/>
</dbReference>
<reference evidence="11" key="3">
    <citation type="submission" date="2025-09" db="UniProtKB">
        <authorList>
            <consortium name="Ensembl"/>
        </authorList>
    </citation>
    <scope>IDENTIFICATION</scope>
    <source>
        <strain evidence="11">Glennie</strain>
    </source>
</reference>
<dbReference type="Ensembl" id="ENSOANT00000002386.2">
    <property type="protein sequence ID" value="ENSOANP00000002385.2"/>
    <property type="gene ID" value="ENSOANG00000001495.2"/>
</dbReference>
<evidence type="ECO:0000256" key="3">
    <source>
        <dbReference type="ARBA" id="ARBA00022729"/>
    </source>
</evidence>
<dbReference type="PRINTS" id="PR00258">
    <property type="entry name" value="SPERACTRCPTR"/>
</dbReference>
<dbReference type="AlphaFoldDB" id="F7ETU1"/>
<comment type="caution">
    <text evidence="9">Lacks conserved residue(s) required for the propagation of feature annotation.</text>
</comment>
<organism evidence="11 12">
    <name type="scientific">Ornithorhynchus anatinus</name>
    <name type="common">Duckbill platypus</name>
    <dbReference type="NCBI Taxonomy" id="9258"/>
    <lineage>
        <taxon>Eukaryota</taxon>
        <taxon>Metazoa</taxon>
        <taxon>Chordata</taxon>
        <taxon>Craniata</taxon>
        <taxon>Vertebrata</taxon>
        <taxon>Euteleostomi</taxon>
        <taxon>Mammalia</taxon>
        <taxon>Monotremata</taxon>
        <taxon>Ornithorhynchidae</taxon>
        <taxon>Ornithorhynchus</taxon>
    </lineage>
</organism>
<feature type="disulfide bond" evidence="9">
    <location>
        <begin position="282"/>
        <end position="292"/>
    </location>
</feature>
<feature type="disulfide bond" evidence="9">
    <location>
        <begin position="176"/>
        <end position="186"/>
    </location>
</feature>
<feature type="domain" description="SRCR" evidence="10">
    <location>
        <begin position="212"/>
        <end position="313"/>
    </location>
</feature>
<evidence type="ECO:0000256" key="9">
    <source>
        <dbReference type="PROSITE-ProRule" id="PRU00196"/>
    </source>
</evidence>
<keyword evidence="4" id="KW-0677">Repeat</keyword>
<comment type="subcellular location">
    <subcellularLocation>
        <location evidence="1">Membrane</location>
        <topology evidence="1">Single-pass membrane protein</topology>
    </subcellularLocation>
</comment>
<dbReference type="GeneTree" id="ENSGT00940000162139"/>
<dbReference type="Pfam" id="PF00530">
    <property type="entry name" value="SRCR"/>
    <property type="match status" value="4"/>
</dbReference>
<name>F7ETU1_ORNAN</name>
<proteinExistence type="predicted"/>
<evidence type="ECO:0000256" key="2">
    <source>
        <dbReference type="ARBA" id="ARBA00022692"/>
    </source>
</evidence>
<keyword evidence="8" id="KW-0325">Glycoprotein</keyword>
<dbReference type="PANTHER" id="PTHR19331">
    <property type="entry name" value="SCAVENGER RECEPTOR DOMAIN-CONTAINING"/>
    <property type="match status" value="1"/>
</dbReference>
<evidence type="ECO:0000256" key="5">
    <source>
        <dbReference type="ARBA" id="ARBA00022989"/>
    </source>
</evidence>
<reference evidence="11" key="2">
    <citation type="submission" date="2025-08" db="UniProtKB">
        <authorList>
            <consortium name="Ensembl"/>
        </authorList>
    </citation>
    <scope>IDENTIFICATION</scope>
    <source>
        <strain evidence="11">Glennie</strain>
    </source>
</reference>
<dbReference type="FunFam" id="3.10.250.10:FF:000038">
    <property type="entry name" value="Scavenger receptor family member expressed on T cells 1"/>
    <property type="match status" value="1"/>
</dbReference>
<feature type="domain" description="SRCR" evidence="10">
    <location>
        <begin position="1"/>
        <end position="107"/>
    </location>
</feature>
<keyword evidence="7 9" id="KW-1015">Disulfide bond</keyword>
<evidence type="ECO:0000256" key="8">
    <source>
        <dbReference type="ARBA" id="ARBA00023180"/>
    </source>
</evidence>
<feature type="disulfide bond" evidence="9">
    <location>
        <begin position="352"/>
        <end position="413"/>
    </location>
</feature>
<evidence type="ECO:0000256" key="6">
    <source>
        <dbReference type="ARBA" id="ARBA00023136"/>
    </source>
</evidence>
<feature type="disulfide bond" evidence="9">
    <location>
        <begin position="76"/>
        <end position="86"/>
    </location>
</feature>
<keyword evidence="12" id="KW-1185">Reference proteome</keyword>
<dbReference type="PANTHER" id="PTHR19331:SF458">
    <property type="entry name" value="SCAVENGER RECEPTOR CYSTEINE-RICH DOMAIN-CONTAINING PROTEIN SCART1"/>
    <property type="match status" value="1"/>
</dbReference>
<keyword evidence="2" id="KW-0812">Transmembrane</keyword>
<dbReference type="InterPro" id="IPR036772">
    <property type="entry name" value="SRCR-like_dom_sf"/>
</dbReference>
<dbReference type="PROSITE" id="PS00420">
    <property type="entry name" value="SRCR_1"/>
    <property type="match status" value="1"/>
</dbReference>
<dbReference type="InterPro" id="IPR001190">
    <property type="entry name" value="SRCR"/>
</dbReference>
<dbReference type="Gene3D" id="3.10.250.10">
    <property type="entry name" value="SRCR-like domain"/>
    <property type="match status" value="4"/>
</dbReference>
<evidence type="ECO:0000313" key="11">
    <source>
        <dbReference type="Ensembl" id="ENSOANP00000002385.2"/>
    </source>
</evidence>
<dbReference type="FunFam" id="3.10.250.10:FF:000016">
    <property type="entry name" value="Scavenger receptor cysteine-rich protein type 12"/>
    <property type="match status" value="1"/>
</dbReference>
<evidence type="ECO:0000256" key="7">
    <source>
        <dbReference type="ARBA" id="ARBA00023157"/>
    </source>
</evidence>
<evidence type="ECO:0000256" key="4">
    <source>
        <dbReference type="ARBA" id="ARBA00022737"/>
    </source>
</evidence>
<evidence type="ECO:0000256" key="1">
    <source>
        <dbReference type="ARBA" id="ARBA00004167"/>
    </source>
</evidence>
<feature type="domain" description="SRCR" evidence="10">
    <location>
        <begin position="314"/>
        <end position="414"/>
    </location>
</feature>
<dbReference type="SMART" id="SM00202">
    <property type="entry name" value="SR"/>
    <property type="match status" value="4"/>
</dbReference>
<dbReference type="GO" id="GO:0016020">
    <property type="term" value="C:membrane"/>
    <property type="evidence" value="ECO:0007669"/>
    <property type="project" value="UniProtKB-SubCell"/>
</dbReference>
<dbReference type="eggNOG" id="ENOG502QQ5W">
    <property type="taxonomic scope" value="Eukaryota"/>
</dbReference>
<keyword evidence="6" id="KW-0472">Membrane</keyword>
<dbReference type="PROSITE" id="PS50287">
    <property type="entry name" value="SRCR_2"/>
    <property type="match status" value="4"/>
</dbReference>
<accession>F7ETU1</accession>
<dbReference type="InParanoid" id="F7ETU1"/>
<feature type="domain" description="SRCR" evidence="10">
    <location>
        <begin position="109"/>
        <end position="207"/>
    </location>
</feature>
<dbReference type="Proteomes" id="UP000002279">
    <property type="component" value="Chromosome 3"/>
</dbReference>
<feature type="disulfide bond" evidence="9">
    <location>
        <begin position="339"/>
        <end position="403"/>
    </location>
</feature>
<protein>
    <recommendedName>
        <fullName evidence="10">SRCR domain-containing protein</fullName>
    </recommendedName>
</protein>
<dbReference type="FunFam" id="3.10.250.10:FF:000031">
    <property type="entry name" value="RIKEN cDNA 5830411N06, isoform CRA_a"/>
    <property type="match status" value="1"/>
</dbReference>
<dbReference type="HOGENOM" id="CLU_002555_0_3_1"/>
<dbReference type="FunFam" id="3.10.250.10:FF:000004">
    <property type="entry name" value="Scavenger receptor cysteine-rich type 1 protein M130"/>
    <property type="match status" value="1"/>
</dbReference>